<evidence type="ECO:0000256" key="4">
    <source>
        <dbReference type="ARBA" id="ARBA00022827"/>
    </source>
</evidence>
<evidence type="ECO:0000313" key="8">
    <source>
        <dbReference type="EMBL" id="ORA68672.1"/>
    </source>
</evidence>
<keyword evidence="4 5" id="KW-0274">FAD</keyword>
<feature type="domain" description="Glucose-methanol-choline oxidoreductase C-terminal" evidence="7">
    <location>
        <begin position="355"/>
        <end position="468"/>
    </location>
</feature>
<dbReference type="Proteomes" id="UP000192772">
    <property type="component" value="Unassembled WGS sequence"/>
</dbReference>
<evidence type="ECO:0000256" key="3">
    <source>
        <dbReference type="ARBA" id="ARBA00022630"/>
    </source>
</evidence>
<dbReference type="InterPro" id="IPR023978">
    <property type="entry name" value="GMC_oxidoreductase_bact"/>
</dbReference>
<dbReference type="Gene3D" id="3.50.50.60">
    <property type="entry name" value="FAD/NAD(P)-binding domain"/>
    <property type="match status" value="1"/>
</dbReference>
<dbReference type="AlphaFoldDB" id="A0A1X0D912"/>
<feature type="binding site" evidence="5">
    <location>
        <position position="84"/>
    </location>
    <ligand>
        <name>FAD</name>
        <dbReference type="ChEBI" id="CHEBI:57692"/>
    </ligand>
</feature>
<reference evidence="8 9" key="1">
    <citation type="submission" date="2017-02" db="EMBL/GenBank/DDBJ databases">
        <title>The new phylogeny of genus Mycobacterium.</title>
        <authorList>
            <person name="Tortoli E."/>
            <person name="Trovato A."/>
            <person name="Cirillo D.M."/>
        </authorList>
    </citation>
    <scope>NUCLEOTIDE SEQUENCE [LARGE SCALE GENOMIC DNA]</scope>
    <source>
        <strain evidence="8 9">FI-09383</strain>
    </source>
</reference>
<dbReference type="SUPFAM" id="SSF54373">
    <property type="entry name" value="FAD-linked reductases, C-terminal domain"/>
    <property type="match status" value="1"/>
</dbReference>
<dbReference type="PANTHER" id="PTHR11552:SF147">
    <property type="entry name" value="CHOLINE DEHYDROGENASE, MITOCHONDRIAL"/>
    <property type="match status" value="1"/>
</dbReference>
<dbReference type="NCBIfam" id="TIGR03970">
    <property type="entry name" value="Rv0697"/>
    <property type="match status" value="1"/>
</dbReference>
<dbReference type="STRING" id="81858.BST23_02225"/>
<dbReference type="PANTHER" id="PTHR11552">
    <property type="entry name" value="GLUCOSE-METHANOL-CHOLINE GMC OXIDOREDUCTASE"/>
    <property type="match status" value="1"/>
</dbReference>
<dbReference type="Gene3D" id="3.30.560.10">
    <property type="entry name" value="Glucose Oxidase, domain 3"/>
    <property type="match status" value="1"/>
</dbReference>
<dbReference type="InterPro" id="IPR007867">
    <property type="entry name" value="GMC_OxRtase_C"/>
</dbReference>
<dbReference type="Pfam" id="PF05199">
    <property type="entry name" value="GMC_oxred_C"/>
    <property type="match status" value="1"/>
</dbReference>
<dbReference type="GO" id="GO:0016614">
    <property type="term" value="F:oxidoreductase activity, acting on CH-OH group of donors"/>
    <property type="evidence" value="ECO:0007669"/>
    <property type="project" value="InterPro"/>
</dbReference>
<evidence type="ECO:0000256" key="2">
    <source>
        <dbReference type="ARBA" id="ARBA00010790"/>
    </source>
</evidence>
<dbReference type="Pfam" id="PF00732">
    <property type="entry name" value="GMC_oxred_N"/>
    <property type="match status" value="1"/>
</dbReference>
<dbReference type="GO" id="GO:0050660">
    <property type="term" value="F:flavin adenine dinucleotide binding"/>
    <property type="evidence" value="ECO:0007669"/>
    <property type="project" value="InterPro"/>
</dbReference>
<evidence type="ECO:0000313" key="9">
    <source>
        <dbReference type="Proteomes" id="UP000192772"/>
    </source>
</evidence>
<evidence type="ECO:0000256" key="5">
    <source>
        <dbReference type="PIRSR" id="PIRSR000137-2"/>
    </source>
</evidence>
<name>A0A1X0D912_9MYCO</name>
<dbReference type="InterPro" id="IPR000172">
    <property type="entry name" value="GMC_OxRdtase_N"/>
</dbReference>
<dbReference type="InterPro" id="IPR012132">
    <property type="entry name" value="GMC_OxRdtase"/>
</dbReference>
<comment type="caution">
    <text evidence="8">The sequence shown here is derived from an EMBL/GenBank/DDBJ whole genome shotgun (WGS) entry which is preliminary data.</text>
</comment>
<protein>
    <submittedName>
        <fullName evidence="8">Mycofactocin system GMC family oxidoreductase MftG</fullName>
    </submittedName>
</protein>
<organism evidence="8 9">
    <name type="scientific">Mycolicibacterium elephantis</name>
    <dbReference type="NCBI Taxonomy" id="81858"/>
    <lineage>
        <taxon>Bacteria</taxon>
        <taxon>Bacillati</taxon>
        <taxon>Actinomycetota</taxon>
        <taxon>Actinomycetes</taxon>
        <taxon>Mycobacteriales</taxon>
        <taxon>Mycobacteriaceae</taxon>
        <taxon>Mycolicibacterium</taxon>
    </lineage>
</organism>
<sequence>MHSDVLVVGAGSAGSVLAERLSADPDCHVTVVEAGPGPADPQVLIQIRDGLRLPIGAASSVVRRYPTTLTTSPQRHAQIMRGAVVGGSGAVNGGYFCRGLPSDFDGWALPGWSWNDVLPHFRAIENDLDFDTPVHGSNGPISVRRIAEFDGCTASFVDAATSAGHPWIPDLNGSTAEDPLPDGVGPVPLNIDGGTRVGPGGAFLQPAMDRANLTVLTSHRIARIRIENGRATGVDCVGPNGAVLLTADRIALCAGSIGSAHLLMLSGIGPESALRAAGIPVQAALPVGVASADHPEWVLPVNWTISSGVPPLEAVLTTADGLELRPYTAGFGAMVSGRRHDPGDRPHIGVTLMRPRSRGRVTVVSADPAVAPVIEHRYDSEPDDVAQLEAGTELARELVGTTTDVGAVSWSTSQHLCGTAPMGGEDDDTAVVDPRCRVRGVDGLWVVDGSVLPTITSRGPHATIVMIGHRAAEFLRG</sequence>
<dbReference type="EMBL" id="MVHP01000002">
    <property type="protein sequence ID" value="ORA68672.1"/>
    <property type="molecule type" value="Genomic_DNA"/>
</dbReference>
<feature type="binding site" evidence="5">
    <location>
        <position position="449"/>
    </location>
    <ligand>
        <name>FAD</name>
        <dbReference type="ChEBI" id="CHEBI:57692"/>
    </ligand>
</feature>
<dbReference type="PIRSF" id="PIRSF000137">
    <property type="entry name" value="Alcohol_oxidase"/>
    <property type="match status" value="1"/>
</dbReference>
<dbReference type="RefSeq" id="WP_083042315.1">
    <property type="nucleotide sequence ID" value="NZ_MVHP01000002.1"/>
</dbReference>
<keyword evidence="3" id="KW-0285">Flavoprotein</keyword>
<dbReference type="InterPro" id="IPR036188">
    <property type="entry name" value="FAD/NAD-bd_sf"/>
</dbReference>
<comment type="cofactor">
    <cofactor evidence="1 5">
        <name>FAD</name>
        <dbReference type="ChEBI" id="CHEBI:57692"/>
    </cofactor>
</comment>
<feature type="domain" description="Glucose-methanol-choline oxidoreductase N-terminal" evidence="6">
    <location>
        <begin position="4"/>
        <end position="295"/>
    </location>
</feature>
<evidence type="ECO:0000259" key="6">
    <source>
        <dbReference type="Pfam" id="PF00732"/>
    </source>
</evidence>
<dbReference type="SUPFAM" id="SSF51905">
    <property type="entry name" value="FAD/NAD(P)-binding domain"/>
    <property type="match status" value="1"/>
</dbReference>
<dbReference type="OrthoDB" id="9785276at2"/>
<accession>A0A1X0D912</accession>
<evidence type="ECO:0000256" key="1">
    <source>
        <dbReference type="ARBA" id="ARBA00001974"/>
    </source>
</evidence>
<evidence type="ECO:0000259" key="7">
    <source>
        <dbReference type="Pfam" id="PF05199"/>
    </source>
</evidence>
<proteinExistence type="inferred from homology"/>
<comment type="similarity">
    <text evidence="2">Belongs to the GMC oxidoreductase family.</text>
</comment>
<gene>
    <name evidence="8" type="ORF">BST23_02225</name>
</gene>